<dbReference type="EMBL" id="VBSP01000028">
    <property type="protein sequence ID" value="TLQ40488.1"/>
    <property type="molecule type" value="Genomic_DNA"/>
</dbReference>
<dbReference type="EC" id="3.4.24.-" evidence="11"/>
<dbReference type="OrthoDB" id="9782003at2"/>
<evidence type="ECO:0000313" key="13">
    <source>
        <dbReference type="EMBL" id="TLQ40488.1"/>
    </source>
</evidence>
<feature type="transmembrane region" description="Helical" evidence="11">
    <location>
        <begin position="177"/>
        <end position="196"/>
    </location>
</feature>
<dbReference type="InterPro" id="IPR001478">
    <property type="entry name" value="PDZ"/>
</dbReference>
<comment type="caution">
    <text evidence="13">The sequence shown here is derived from an EMBL/GenBank/DDBJ whole genome shotgun (WGS) entry which is preliminary data.</text>
</comment>
<gene>
    <name evidence="13" type="primary">rseP</name>
    <name evidence="13" type="ORF">FEZ33_08010</name>
</gene>
<dbReference type="InterPro" id="IPR041489">
    <property type="entry name" value="PDZ_6"/>
</dbReference>
<feature type="transmembrane region" description="Helical" evidence="11">
    <location>
        <begin position="339"/>
        <end position="361"/>
    </location>
</feature>
<keyword evidence="6 11" id="KW-0378">Hydrolase</keyword>
<evidence type="ECO:0000256" key="2">
    <source>
        <dbReference type="ARBA" id="ARBA00004141"/>
    </source>
</evidence>
<proteinExistence type="inferred from homology"/>
<evidence type="ECO:0000256" key="4">
    <source>
        <dbReference type="ARBA" id="ARBA00022670"/>
    </source>
</evidence>
<dbReference type="CDD" id="cd06163">
    <property type="entry name" value="S2P-M50_PDZ_RseP-like"/>
    <property type="match status" value="1"/>
</dbReference>
<dbReference type="PANTHER" id="PTHR42837">
    <property type="entry name" value="REGULATOR OF SIGMA-E PROTEASE RSEP"/>
    <property type="match status" value="1"/>
</dbReference>
<evidence type="ECO:0000256" key="6">
    <source>
        <dbReference type="ARBA" id="ARBA00022801"/>
    </source>
</evidence>
<dbReference type="GO" id="GO:0046872">
    <property type="term" value="F:metal ion binding"/>
    <property type="evidence" value="ECO:0007669"/>
    <property type="project" value="UniProtKB-KW"/>
</dbReference>
<evidence type="ECO:0000259" key="12">
    <source>
        <dbReference type="SMART" id="SM00228"/>
    </source>
</evidence>
<keyword evidence="5 11" id="KW-0812">Transmembrane</keyword>
<dbReference type="InterPro" id="IPR036034">
    <property type="entry name" value="PDZ_sf"/>
</dbReference>
<evidence type="ECO:0000256" key="7">
    <source>
        <dbReference type="ARBA" id="ARBA00022833"/>
    </source>
</evidence>
<dbReference type="RefSeq" id="WP_138404887.1">
    <property type="nucleotide sequence ID" value="NZ_VBSP01000028.1"/>
</dbReference>
<keyword evidence="7 11" id="KW-0862">Zinc</keyword>
<evidence type="ECO:0000256" key="11">
    <source>
        <dbReference type="RuleBase" id="RU362031"/>
    </source>
</evidence>
<organism evidence="13 14">
    <name type="scientific">Ruoffia tabacinasalis</name>
    <dbReference type="NCBI Taxonomy" id="87458"/>
    <lineage>
        <taxon>Bacteria</taxon>
        <taxon>Bacillati</taxon>
        <taxon>Bacillota</taxon>
        <taxon>Bacilli</taxon>
        <taxon>Lactobacillales</taxon>
        <taxon>Aerococcaceae</taxon>
        <taxon>Ruoffia</taxon>
    </lineage>
</organism>
<feature type="domain" description="PDZ" evidence="12">
    <location>
        <begin position="183"/>
        <end position="257"/>
    </location>
</feature>
<dbReference type="PANTHER" id="PTHR42837:SF2">
    <property type="entry name" value="MEMBRANE METALLOPROTEASE ARASP2, CHLOROPLASTIC-RELATED"/>
    <property type="match status" value="1"/>
</dbReference>
<dbReference type="NCBIfam" id="TIGR00054">
    <property type="entry name" value="RIP metalloprotease RseP"/>
    <property type="match status" value="1"/>
</dbReference>
<dbReference type="GO" id="GO:0004222">
    <property type="term" value="F:metalloendopeptidase activity"/>
    <property type="evidence" value="ECO:0007669"/>
    <property type="project" value="InterPro"/>
</dbReference>
<dbReference type="GO" id="GO:0006508">
    <property type="term" value="P:proteolysis"/>
    <property type="evidence" value="ECO:0007669"/>
    <property type="project" value="UniProtKB-KW"/>
</dbReference>
<evidence type="ECO:0000313" key="14">
    <source>
        <dbReference type="Proteomes" id="UP000306420"/>
    </source>
</evidence>
<dbReference type="Proteomes" id="UP000306420">
    <property type="component" value="Unassembled WGS sequence"/>
</dbReference>
<evidence type="ECO:0000256" key="9">
    <source>
        <dbReference type="ARBA" id="ARBA00023049"/>
    </source>
</evidence>
<dbReference type="InterPro" id="IPR004387">
    <property type="entry name" value="Pept_M50_Zn"/>
</dbReference>
<dbReference type="Pfam" id="PF17820">
    <property type="entry name" value="PDZ_6"/>
    <property type="match status" value="1"/>
</dbReference>
<keyword evidence="4 13" id="KW-0645">Protease</keyword>
<comment type="similarity">
    <text evidence="3 11">Belongs to the peptidase M50B family.</text>
</comment>
<feature type="transmembrane region" description="Helical" evidence="11">
    <location>
        <begin position="6"/>
        <end position="25"/>
    </location>
</feature>
<keyword evidence="11" id="KW-0479">Metal-binding</keyword>
<protein>
    <recommendedName>
        <fullName evidence="11">Zinc metalloprotease</fullName>
        <ecNumber evidence="11">3.4.24.-</ecNumber>
    </recommendedName>
</protein>
<sequence length="421" mass="45647">MTTLLVFLVIFSIIVVIHEFGHYFFAKRAGILVREFALGMGPKLFSKQGKDGTTYTVRLLPLGGYVRLAGLYEEDEIQAGMEVGLEINDNDQVSLINLSDNFSVDEMPVRVDNVDLIDEMFIEAVPVGQTDIVRYSVAKKANIIEADGTKLPVAPREMRYESASVWNKMITNFAGPMNNFILSIIAFTIVAFMIGIPNTDSVIGEVVDGSVAQEAGLVDGDRVTEVDGQSVSEWSDLVLLIQERPNEELPMTVERENETVDTVVDVQAVTDEQSGNEIGQIDIIADREFGFGSSITYGVTATWGIITGVLGVIGSMITSGFNINNFGGPVAMAQMTDQVVSLGLPVIVNFLAMLSANLGVFNLLPIPALDGGKIVLNAIEAVRGKPLSESKEGIITIIGVLIMVVLMVAVTWNDINRAFFQ</sequence>
<dbReference type="GO" id="GO:0016020">
    <property type="term" value="C:membrane"/>
    <property type="evidence" value="ECO:0007669"/>
    <property type="project" value="UniProtKB-SubCell"/>
</dbReference>
<keyword evidence="9 11" id="KW-0482">Metalloprotease</keyword>
<reference evidence="13 14" key="1">
    <citation type="submission" date="2019-05" db="EMBL/GenBank/DDBJ databases">
        <title>The metagenome of a microbial culture collection derived from dairy environment covers the genomic content of the human microbiome.</title>
        <authorList>
            <person name="Roder T."/>
            <person name="Wuthrich D."/>
            <person name="Sattari Z."/>
            <person name="Von Ah U."/>
            <person name="Bar C."/>
            <person name="Ronchi F."/>
            <person name="Macpherson A.J."/>
            <person name="Ganal-Vonarburg S.C."/>
            <person name="Bruggmann R."/>
            <person name="Vergeres G."/>
        </authorList>
    </citation>
    <scope>NUCLEOTIDE SEQUENCE [LARGE SCALE GENOMIC DNA]</scope>
    <source>
        <strain evidence="13 14">FAM 24227</strain>
    </source>
</reference>
<dbReference type="CDD" id="cd23081">
    <property type="entry name" value="cpPDZ_EcRseP-like"/>
    <property type="match status" value="1"/>
</dbReference>
<dbReference type="Pfam" id="PF02163">
    <property type="entry name" value="Peptidase_M50"/>
    <property type="match status" value="1"/>
</dbReference>
<evidence type="ECO:0000256" key="10">
    <source>
        <dbReference type="ARBA" id="ARBA00023136"/>
    </source>
</evidence>
<comment type="cofactor">
    <cofactor evidence="1 11">
        <name>Zn(2+)</name>
        <dbReference type="ChEBI" id="CHEBI:29105"/>
    </cofactor>
</comment>
<dbReference type="AlphaFoldDB" id="A0A5R9DW96"/>
<evidence type="ECO:0000256" key="1">
    <source>
        <dbReference type="ARBA" id="ARBA00001947"/>
    </source>
</evidence>
<comment type="subcellular location">
    <subcellularLocation>
        <location evidence="2">Membrane</location>
        <topology evidence="2">Multi-pass membrane protein</topology>
    </subcellularLocation>
</comment>
<feature type="transmembrane region" description="Helical" evidence="11">
    <location>
        <begin position="295"/>
        <end position="318"/>
    </location>
</feature>
<evidence type="ECO:0000256" key="8">
    <source>
        <dbReference type="ARBA" id="ARBA00022989"/>
    </source>
</evidence>
<feature type="transmembrane region" description="Helical" evidence="11">
    <location>
        <begin position="393"/>
        <end position="412"/>
    </location>
</feature>
<accession>A0A5R9DW96</accession>
<name>A0A5R9DW96_9LACT</name>
<keyword evidence="8 11" id="KW-1133">Transmembrane helix</keyword>
<evidence type="ECO:0000256" key="5">
    <source>
        <dbReference type="ARBA" id="ARBA00022692"/>
    </source>
</evidence>
<evidence type="ECO:0000256" key="3">
    <source>
        <dbReference type="ARBA" id="ARBA00007931"/>
    </source>
</evidence>
<dbReference type="SUPFAM" id="SSF50156">
    <property type="entry name" value="PDZ domain-like"/>
    <property type="match status" value="1"/>
</dbReference>
<dbReference type="SMART" id="SM00228">
    <property type="entry name" value="PDZ"/>
    <property type="match status" value="1"/>
</dbReference>
<keyword evidence="10 11" id="KW-0472">Membrane</keyword>
<dbReference type="Gene3D" id="2.30.42.10">
    <property type="match status" value="1"/>
</dbReference>
<dbReference type="InterPro" id="IPR008915">
    <property type="entry name" value="Peptidase_M50"/>
</dbReference>